<evidence type="ECO:0000313" key="3">
    <source>
        <dbReference type="Proteomes" id="UP001066276"/>
    </source>
</evidence>
<proteinExistence type="predicted"/>
<feature type="region of interest" description="Disordered" evidence="1">
    <location>
        <begin position="1"/>
        <end position="20"/>
    </location>
</feature>
<reference evidence="2" key="1">
    <citation type="journal article" date="2022" name="bioRxiv">
        <title>Sequencing and chromosome-scale assembly of the giantPleurodeles waltlgenome.</title>
        <authorList>
            <person name="Brown T."/>
            <person name="Elewa A."/>
            <person name="Iarovenko S."/>
            <person name="Subramanian E."/>
            <person name="Araus A.J."/>
            <person name="Petzold A."/>
            <person name="Susuki M."/>
            <person name="Suzuki K.-i.T."/>
            <person name="Hayashi T."/>
            <person name="Toyoda A."/>
            <person name="Oliveira C."/>
            <person name="Osipova E."/>
            <person name="Leigh N.D."/>
            <person name="Simon A."/>
            <person name="Yun M.H."/>
        </authorList>
    </citation>
    <scope>NUCLEOTIDE SEQUENCE</scope>
    <source>
        <strain evidence="2">20211129_DDA</strain>
        <tissue evidence="2">Liver</tissue>
    </source>
</reference>
<comment type="caution">
    <text evidence="2">The sequence shown here is derived from an EMBL/GenBank/DDBJ whole genome shotgun (WGS) entry which is preliminary data.</text>
</comment>
<dbReference type="Proteomes" id="UP001066276">
    <property type="component" value="Chromosome 1_2"/>
</dbReference>
<keyword evidence="3" id="KW-1185">Reference proteome</keyword>
<dbReference type="AlphaFoldDB" id="A0AAV7VYQ9"/>
<accession>A0AAV7VYQ9</accession>
<organism evidence="2 3">
    <name type="scientific">Pleurodeles waltl</name>
    <name type="common">Iberian ribbed newt</name>
    <dbReference type="NCBI Taxonomy" id="8319"/>
    <lineage>
        <taxon>Eukaryota</taxon>
        <taxon>Metazoa</taxon>
        <taxon>Chordata</taxon>
        <taxon>Craniata</taxon>
        <taxon>Vertebrata</taxon>
        <taxon>Euteleostomi</taxon>
        <taxon>Amphibia</taxon>
        <taxon>Batrachia</taxon>
        <taxon>Caudata</taxon>
        <taxon>Salamandroidea</taxon>
        <taxon>Salamandridae</taxon>
        <taxon>Pleurodelinae</taxon>
        <taxon>Pleurodeles</taxon>
    </lineage>
</organism>
<sequence>MRSSKVTTFGGGGSGKELSPRGLAAGRVLESAGCGLTVIRALGAVGGEEETDFDAGCGVGSGEEVLPALWCWVNGTIVVAYQESVGAGSEVLN</sequence>
<dbReference type="EMBL" id="JANPWB010000002">
    <property type="protein sequence ID" value="KAJ1206825.1"/>
    <property type="molecule type" value="Genomic_DNA"/>
</dbReference>
<gene>
    <name evidence="2" type="ORF">NDU88_002222</name>
</gene>
<protein>
    <submittedName>
        <fullName evidence="2">Uncharacterized protein</fullName>
    </submittedName>
</protein>
<evidence type="ECO:0000313" key="2">
    <source>
        <dbReference type="EMBL" id="KAJ1206825.1"/>
    </source>
</evidence>
<evidence type="ECO:0000256" key="1">
    <source>
        <dbReference type="SAM" id="MobiDB-lite"/>
    </source>
</evidence>
<name>A0AAV7VYQ9_PLEWA</name>